<protein>
    <submittedName>
        <fullName evidence="1">Uncharacterized protein</fullName>
    </submittedName>
</protein>
<dbReference type="EMBL" id="LJIG01022612">
    <property type="protein sequence ID" value="KRT79634.1"/>
    <property type="molecule type" value="Genomic_DNA"/>
</dbReference>
<dbReference type="OrthoDB" id="6778822at2759"/>
<feature type="non-terminal residue" evidence="1">
    <location>
        <position position="1"/>
    </location>
</feature>
<dbReference type="Proteomes" id="UP000051574">
    <property type="component" value="Unassembled WGS sequence"/>
</dbReference>
<dbReference type="AlphaFoldDB" id="A0A0T6AX54"/>
<proteinExistence type="predicted"/>
<reference evidence="1 2" key="1">
    <citation type="submission" date="2015-09" db="EMBL/GenBank/DDBJ databases">
        <title>Draft genome of the scarab beetle Oryctes borbonicus.</title>
        <authorList>
            <person name="Meyer J.M."/>
            <person name="Markov G.V."/>
            <person name="Baskaran P."/>
            <person name="Herrmann M."/>
            <person name="Sommer R.J."/>
            <person name="Roedelsperger C."/>
        </authorList>
    </citation>
    <scope>NUCLEOTIDE SEQUENCE [LARGE SCALE GENOMIC DNA]</scope>
    <source>
        <strain evidence="1">OB123</strain>
        <tissue evidence="1">Whole animal</tissue>
    </source>
</reference>
<keyword evidence="2" id="KW-1185">Reference proteome</keyword>
<evidence type="ECO:0000313" key="1">
    <source>
        <dbReference type="EMBL" id="KRT79634.1"/>
    </source>
</evidence>
<sequence>NSRKRYDNQIRSQLENVLIKLTGDVVVLALTLDSNVVRTLASFLDFENDFQYNKSVSNVIERHQRHKKYLTEVCDQISIVKTKKSNPIIILYSLGEPFYKTLL</sequence>
<organism evidence="1 2">
    <name type="scientific">Oryctes borbonicus</name>
    <dbReference type="NCBI Taxonomy" id="1629725"/>
    <lineage>
        <taxon>Eukaryota</taxon>
        <taxon>Metazoa</taxon>
        <taxon>Ecdysozoa</taxon>
        <taxon>Arthropoda</taxon>
        <taxon>Hexapoda</taxon>
        <taxon>Insecta</taxon>
        <taxon>Pterygota</taxon>
        <taxon>Neoptera</taxon>
        <taxon>Endopterygota</taxon>
        <taxon>Coleoptera</taxon>
        <taxon>Polyphaga</taxon>
        <taxon>Scarabaeiformia</taxon>
        <taxon>Scarabaeidae</taxon>
        <taxon>Dynastinae</taxon>
        <taxon>Oryctes</taxon>
    </lineage>
</organism>
<comment type="caution">
    <text evidence="1">The sequence shown here is derived from an EMBL/GenBank/DDBJ whole genome shotgun (WGS) entry which is preliminary data.</text>
</comment>
<gene>
    <name evidence="1" type="ORF">AMK59_8526</name>
</gene>
<accession>A0A0T6AX54</accession>
<evidence type="ECO:0000313" key="2">
    <source>
        <dbReference type="Proteomes" id="UP000051574"/>
    </source>
</evidence>
<name>A0A0T6AX54_9SCAR</name>